<feature type="transmembrane region" description="Helical" evidence="10">
    <location>
        <begin position="906"/>
        <end position="927"/>
    </location>
</feature>
<evidence type="ECO:0000313" key="12">
    <source>
        <dbReference type="EMBL" id="CRL06257.1"/>
    </source>
</evidence>
<evidence type="ECO:0000256" key="4">
    <source>
        <dbReference type="ARBA" id="ARBA00022597"/>
    </source>
</evidence>
<dbReference type="Gene3D" id="3.30.470.20">
    <property type="entry name" value="ATP-grasp fold, B domain"/>
    <property type="match status" value="1"/>
</dbReference>
<evidence type="ECO:0000256" key="9">
    <source>
        <dbReference type="SAM" id="MobiDB-lite"/>
    </source>
</evidence>
<proteinExistence type="predicted"/>
<feature type="transmembrane region" description="Helical" evidence="10">
    <location>
        <begin position="718"/>
        <end position="737"/>
    </location>
</feature>
<feature type="transmembrane region" description="Helical" evidence="10">
    <location>
        <begin position="1286"/>
        <end position="1309"/>
    </location>
</feature>
<sequence length="2305" mass="256013">MQILTSKKKLLQQRSQDITEYPLIPNILMMPISKTAEKNEQYVDKMMSKSIFCCIDKSKSYNLEGKSNDGLSYRVALTQIIISLLGSLSVLASGMGLGYPSITSQLLTQGDVALSSSQVSWFASITAIACPFGAPLSGYLCDKIGRRSTLLALSVIAIVSWLLMGFSSRVNVDILFTQLMIARAIIGIQIGMTTAPIVMYVSEVCHPNLRGRMTLMSSPFFTATGLLVIYFLGFMIPNDFRLVSLIAGGITLMALIVCIILPESPVFLVTQNKLEKARKALALLRNLQQTDELIDQEIEQIRLNKRIVTEKQSMFDNWKDLRKPELYKPFLVMVSFFTIQQFSGIFVIFIYASQFSIEAGVAVNDFLSAVIIGVIRSVTTIFIAFASDKFGRKPLALASGIGMFLSMVGLASCAAFPLKNTAFNWLPAVFLYAFIFTGTFGILTLPFAMVAEVFPQKSRGFAVGLTIAIAYALSFINIKTFSLVFETFGSFLIFTFYAVVALIGIVFAIFVLPETKGKSLKDIENIFRNREEIVNQEFNKPPKDLSLKAATVQIVYSSLASLSVLSTGIGLGYPAITSQLLLDNENDITLSPSQVSWFASITAIACPIGGPISGFLSEKIGRRNTLMLITVVAVLSWLIIGFSSRENKDLFFIQLMIGRFVMGVLIGMITTPAIMYTSEVVHSSLRGKMTVMSTPFFVALGTLVSYLLGYLIPTNFRLVALISAAITVVTFLLLFAIPESPAYLVAKNKLDKARNALKKIRNLNENDEKVEAEIVKFKESQSSSKEKTSFFALWKEFGKPELYKPFLIMVAFFFLQQFSGIFVIFVYAAQFSIEAGINLDAFLSAVIIGVVRVLTTILVAFVSDFYGRKPLTLFSGVGMFCSMLGLTISVAFSLNEGNLSWLPAAFLYIFIFTGTFGILTLPFAMVAEMYPQRTRGFAAGITMSLAFLMSFANIKTFQSVFEIFGNVSIIVSSLASFSVVSAGIGVGYPAITSQLLLNNDNDITLSPSQVSWFASIAIISCPIGGPLSGFLSDKFGRRNTLIIVNIVAVASWFIIGFSSRINEETFFVELMIGRFLIGVANGMKTTPAAIYTAEVVHPSMRGKLTILSTPFSVAFGVLLSYLLGYLIPTNFRLVALISAGISVVTLVTLFLLPETPAYLVSKNQIDKARDSLALIKNLYKYDLKINAELEDLKAMKNTSNEKQTFFGNWKEFKKPKLYKPFLIMVSFFAIQQFSGIFVIFVFAAQFSIEAGVGVDAFLSTVIIGVIRLLTTVLVAFISDKFGRKQIALSSTIGMFISMLGLTICTAFSVKDGSYSWLSATFLYIFIFTGTFGLLTLPFAMLAEMYPQNIRGFAAGITMGLAFFISFINIKTFQGILFTIFCLPETKGKSLKEIEEYFQKKAKKTEKSTQQNQSNPWITSGNLGSKDAVLVFRTSVLAASAAPSNHAFDHPDLYPETPSASSTCAELSKAGSEKAYVAAMSLPQSLNGERKIDTETFNFTEKKTKKRSLESSSSMSSSSSLNSNNSITESQVENNAEVASAIIKVSDNENKENIIIVPLEKEEMPAAVLNITYKFLNTETRLLRKILNGHGLSEISHDATDFNLLWTGNQLKPDMLRNLSQYQRINHFPRSSELTRKDRLYKNIERMQHFRGFKHFDIVPQTFLLPADYKELTFAHNKIKGPWIVKPVASSRGRGIFLAKTPDEIQSHIASDEQVVVARYIADPLCIDGHKCDIRIYVAVTSFDPLIIYVYEEGLVRIATVRYDNNAENLWNPCMHLCNYSINKYHTDYIKSNNAGDEDVGHKWTLSALLRHLRNQGCNTEQLMLNIEDIITKAIFACTQPIVSACRMFVPNVTNCFELFGFDILIDDTLKPWLIEVNLSPSLGCDTPLDTKVKASLLTDLLTLVGVPAISPLMKASYDNKGVKIRSLSSSRRVNSADFVHNPSQGKKAALSTLTAEELKIIRAAKGQMERRGGFVRIFPTADCMQKYGMFLDPVTGIPTAASTSSGNGTYLMIIPHNYNQMLFNQLFANGNDSGNTILDRIEKYERTLDRSLPIVIGPKSSNTKCQDETRKMKQQIRKLIENGDELSVLQARKAFSLYLEHVLKRLSVDGKLSHEEHVMKFLHRIAIYMRQPFFIRNVNHNRILSKERGAMVAKLLGDYLHLYNKDTEGYIDNFDRMGMIPIKLFDDFLAHAQELDIESILTLHTNVTQQMPFLYNGCSPSIPAAPPIPVGAHGFLKSLPCMAPGSHIREVWRPDLSKVDKQQTKVHHAKKTEKSGKSSPIKKKVSLYTGNNKLKDRDRSGWLYN</sequence>
<dbReference type="InterPro" id="IPR004344">
    <property type="entry name" value="TTL/TTLL_fam"/>
</dbReference>
<keyword evidence="3" id="KW-1003">Cell membrane</keyword>
<keyword evidence="7 10" id="KW-0472">Membrane</keyword>
<reference evidence="12 13" key="1">
    <citation type="submission" date="2015-04" db="EMBL/GenBank/DDBJ databases">
        <authorList>
            <person name="Syromyatnikov M.Y."/>
            <person name="Popov V.N."/>
        </authorList>
    </citation>
    <scope>NUCLEOTIDE SEQUENCE [LARGE SCALE GENOMIC DNA]</scope>
</reference>
<dbReference type="STRING" id="568069.A0A1J1J5U1"/>
<feature type="coiled-coil region" evidence="8">
    <location>
        <begin position="743"/>
        <end position="780"/>
    </location>
</feature>
<feature type="transmembrane region" description="Helical" evidence="10">
    <location>
        <begin position="841"/>
        <end position="861"/>
    </location>
</feature>
<feature type="transmembrane region" description="Helical" evidence="10">
    <location>
        <begin position="650"/>
        <end position="677"/>
    </location>
</feature>
<feature type="compositionally biased region" description="Basic and acidic residues" evidence="9">
    <location>
        <begin position="2293"/>
        <end position="2305"/>
    </location>
</feature>
<keyword evidence="2" id="KW-0813">Transport</keyword>
<dbReference type="GO" id="GO:0022857">
    <property type="term" value="F:transmembrane transporter activity"/>
    <property type="evidence" value="ECO:0007669"/>
    <property type="project" value="InterPro"/>
</dbReference>
<evidence type="ECO:0000256" key="1">
    <source>
        <dbReference type="ARBA" id="ARBA00004651"/>
    </source>
</evidence>
<dbReference type="OrthoDB" id="2016263at2759"/>
<keyword evidence="5 10" id="KW-0812">Transmembrane</keyword>
<feature type="transmembrane region" description="Helical" evidence="10">
    <location>
        <begin position="242"/>
        <end position="269"/>
    </location>
</feature>
<dbReference type="InterPro" id="IPR050549">
    <property type="entry name" value="MFS_Trehalose_Transporter"/>
</dbReference>
<dbReference type="PROSITE" id="PS00217">
    <property type="entry name" value="SUGAR_TRANSPORT_2"/>
    <property type="match status" value="3"/>
</dbReference>
<feature type="transmembrane region" description="Helical" evidence="10">
    <location>
        <begin position="963"/>
        <end position="991"/>
    </location>
</feature>
<feature type="transmembrane region" description="Helical" evidence="10">
    <location>
        <begin position="75"/>
        <end position="99"/>
    </location>
</feature>
<feature type="compositionally biased region" description="Low complexity" evidence="9">
    <location>
        <begin position="1509"/>
        <end position="1525"/>
    </location>
</feature>
<keyword evidence="8" id="KW-0175">Coiled coil</keyword>
<feature type="transmembrane region" description="Helical" evidence="10">
    <location>
        <begin position="330"/>
        <end position="354"/>
    </location>
</feature>
<dbReference type="SUPFAM" id="SSF103473">
    <property type="entry name" value="MFS general substrate transporter"/>
    <property type="match status" value="3"/>
</dbReference>
<dbReference type="FunFam" id="1.20.1250.20:FF:000218">
    <property type="entry name" value="facilitated trehalose transporter Tret1"/>
    <property type="match status" value="1"/>
</dbReference>
<evidence type="ECO:0000256" key="5">
    <source>
        <dbReference type="ARBA" id="ARBA00022692"/>
    </source>
</evidence>
<feature type="transmembrane region" description="Helical" evidence="10">
    <location>
        <begin position="1321"/>
        <end position="1342"/>
    </location>
</feature>
<dbReference type="PROSITE" id="PS50850">
    <property type="entry name" value="MFS"/>
    <property type="match status" value="3"/>
</dbReference>
<protein>
    <submittedName>
        <fullName evidence="12">CLUMA_CG019077, isoform A</fullName>
    </submittedName>
</protein>
<accession>A0A1J1J5U1</accession>
<evidence type="ECO:0000256" key="8">
    <source>
        <dbReference type="SAM" id="Coils"/>
    </source>
</evidence>
<feature type="transmembrane region" description="Helical" evidence="10">
    <location>
        <begin position="625"/>
        <end position="644"/>
    </location>
</feature>
<feature type="transmembrane region" description="Helical" evidence="10">
    <location>
        <begin position="1011"/>
        <end position="1031"/>
    </location>
</feature>
<dbReference type="Pfam" id="PF00083">
    <property type="entry name" value="Sugar_tr"/>
    <property type="match status" value="3"/>
</dbReference>
<feature type="transmembrane region" description="Helical" evidence="10">
    <location>
        <begin position="1221"/>
        <end position="1244"/>
    </location>
</feature>
<evidence type="ECO:0000256" key="3">
    <source>
        <dbReference type="ARBA" id="ARBA00022475"/>
    </source>
</evidence>
<organism evidence="12 13">
    <name type="scientific">Clunio marinus</name>
    <dbReference type="NCBI Taxonomy" id="568069"/>
    <lineage>
        <taxon>Eukaryota</taxon>
        <taxon>Metazoa</taxon>
        <taxon>Ecdysozoa</taxon>
        <taxon>Arthropoda</taxon>
        <taxon>Hexapoda</taxon>
        <taxon>Insecta</taxon>
        <taxon>Pterygota</taxon>
        <taxon>Neoptera</taxon>
        <taxon>Endopterygota</taxon>
        <taxon>Diptera</taxon>
        <taxon>Nematocera</taxon>
        <taxon>Chironomoidea</taxon>
        <taxon>Chironomidae</taxon>
        <taxon>Clunio</taxon>
    </lineage>
</organism>
<feature type="transmembrane region" description="Helical" evidence="10">
    <location>
        <begin position="689"/>
        <end position="712"/>
    </location>
</feature>
<feature type="transmembrane region" description="Helical" evidence="10">
    <location>
        <begin position="1040"/>
        <end position="1059"/>
    </location>
</feature>
<feature type="transmembrane region" description="Helical" evidence="10">
    <location>
        <begin position="180"/>
        <end position="201"/>
    </location>
</feature>
<feature type="domain" description="Major facilitator superfamily (MFS) profile" evidence="11">
    <location>
        <begin position="939"/>
        <end position="1402"/>
    </location>
</feature>
<feature type="transmembrane region" description="Helical" evidence="10">
    <location>
        <begin position="806"/>
        <end position="829"/>
    </location>
</feature>
<dbReference type="FunFam" id="1.20.1250.20:FF:000249">
    <property type="entry name" value="facilitated trehalose transporter Tret1"/>
    <property type="match status" value="2"/>
</dbReference>
<evidence type="ECO:0000256" key="6">
    <source>
        <dbReference type="ARBA" id="ARBA00022989"/>
    </source>
</evidence>
<evidence type="ECO:0000256" key="2">
    <source>
        <dbReference type="ARBA" id="ARBA00022448"/>
    </source>
</evidence>
<feature type="transmembrane region" description="Helical" evidence="10">
    <location>
        <begin position="366"/>
        <end position="386"/>
    </location>
</feature>
<feature type="transmembrane region" description="Helical" evidence="10">
    <location>
        <begin position="1133"/>
        <end position="1152"/>
    </location>
</feature>
<feature type="transmembrane region" description="Helical" evidence="10">
    <location>
        <begin position="213"/>
        <end position="236"/>
    </location>
</feature>
<feature type="domain" description="Major facilitator superfamily (MFS) profile" evidence="11">
    <location>
        <begin position="546"/>
        <end position="935"/>
    </location>
</feature>
<dbReference type="Gene3D" id="1.20.1250.20">
    <property type="entry name" value="MFS general substrate transporter like domains"/>
    <property type="match status" value="3"/>
</dbReference>
<feature type="domain" description="Major facilitator superfamily (MFS) profile" evidence="11">
    <location>
        <begin position="75"/>
        <end position="516"/>
    </location>
</feature>
<dbReference type="PROSITE" id="PS00216">
    <property type="entry name" value="SUGAR_TRANSPORT_1"/>
    <property type="match status" value="2"/>
</dbReference>
<feature type="transmembrane region" description="Helical" evidence="10">
    <location>
        <begin position="395"/>
        <end position="418"/>
    </location>
</feature>
<dbReference type="EMBL" id="CVRI01000066">
    <property type="protein sequence ID" value="CRL06257.1"/>
    <property type="molecule type" value="Genomic_DNA"/>
</dbReference>
<dbReference type="Proteomes" id="UP000183832">
    <property type="component" value="Unassembled WGS sequence"/>
</dbReference>
<name>A0A1J1J5U1_9DIPT</name>
<dbReference type="InterPro" id="IPR020846">
    <property type="entry name" value="MFS_dom"/>
</dbReference>
<dbReference type="InterPro" id="IPR005829">
    <property type="entry name" value="Sugar_transporter_CS"/>
</dbReference>
<feature type="transmembrane region" description="Helical" evidence="10">
    <location>
        <begin position="554"/>
        <end position="576"/>
    </location>
</feature>
<evidence type="ECO:0000313" key="13">
    <source>
        <dbReference type="Proteomes" id="UP000183832"/>
    </source>
</evidence>
<dbReference type="PANTHER" id="PTHR48021">
    <property type="match status" value="1"/>
</dbReference>
<keyword evidence="13" id="KW-1185">Reference proteome</keyword>
<gene>
    <name evidence="12" type="ORF">CLUMA_CG019077</name>
</gene>
<feature type="transmembrane region" description="Helical" evidence="10">
    <location>
        <begin position="148"/>
        <end position="168"/>
    </location>
</feature>
<dbReference type="Pfam" id="PF03133">
    <property type="entry name" value="TTL"/>
    <property type="match status" value="1"/>
</dbReference>
<feature type="transmembrane region" description="Helical" evidence="10">
    <location>
        <begin position="1349"/>
        <end position="1369"/>
    </location>
</feature>
<evidence type="ECO:0000259" key="11">
    <source>
        <dbReference type="PROSITE" id="PS50850"/>
    </source>
</evidence>
<dbReference type="PANTHER" id="PTHR48021:SF89">
    <property type="entry name" value="FI02132P-RELATED"/>
    <property type="match status" value="1"/>
</dbReference>
<dbReference type="GO" id="GO:0005886">
    <property type="term" value="C:plasma membrane"/>
    <property type="evidence" value="ECO:0007669"/>
    <property type="project" value="UniProtKB-SubCell"/>
</dbReference>
<dbReference type="InterPro" id="IPR036259">
    <property type="entry name" value="MFS_trans_sf"/>
</dbReference>
<feature type="transmembrane region" description="Helical" evidence="10">
    <location>
        <begin position="1065"/>
        <end position="1083"/>
    </location>
</feature>
<feature type="transmembrane region" description="Helical" evidence="10">
    <location>
        <begin position="461"/>
        <end position="485"/>
    </location>
</feature>
<feature type="region of interest" description="Disordered" evidence="9">
    <location>
        <begin position="1502"/>
        <end position="1532"/>
    </location>
</feature>
<keyword evidence="6 10" id="KW-1133">Transmembrane helix</keyword>
<keyword evidence="4" id="KW-0762">Sugar transport</keyword>
<feature type="transmembrane region" description="Helical" evidence="10">
    <location>
        <begin position="119"/>
        <end position="141"/>
    </location>
</feature>
<feature type="transmembrane region" description="Helical" evidence="10">
    <location>
        <begin position="1104"/>
        <end position="1127"/>
    </location>
</feature>
<feature type="transmembrane region" description="Helical" evidence="10">
    <location>
        <begin position="1256"/>
        <end position="1277"/>
    </location>
</feature>
<feature type="transmembrane region" description="Helical" evidence="10">
    <location>
        <begin position="873"/>
        <end position="894"/>
    </location>
</feature>
<evidence type="ECO:0000256" key="10">
    <source>
        <dbReference type="SAM" id="Phobius"/>
    </source>
</evidence>
<comment type="subcellular location">
    <subcellularLocation>
        <location evidence="1">Cell membrane</location>
        <topology evidence="1">Multi-pass membrane protein</topology>
    </subcellularLocation>
</comment>
<dbReference type="InterPro" id="IPR005828">
    <property type="entry name" value="MFS_sugar_transport-like"/>
</dbReference>
<feature type="transmembrane region" description="Helical" evidence="10">
    <location>
        <begin position="491"/>
        <end position="512"/>
    </location>
</feature>
<feature type="region of interest" description="Disordered" evidence="9">
    <location>
        <begin position="2259"/>
        <end position="2305"/>
    </location>
</feature>
<dbReference type="PROSITE" id="PS51221">
    <property type="entry name" value="TTL"/>
    <property type="match status" value="1"/>
</dbReference>
<dbReference type="SUPFAM" id="SSF56059">
    <property type="entry name" value="Glutathione synthetase ATP-binding domain-like"/>
    <property type="match status" value="1"/>
</dbReference>
<evidence type="ECO:0000256" key="7">
    <source>
        <dbReference type="ARBA" id="ARBA00023136"/>
    </source>
</evidence>
<feature type="transmembrane region" description="Helical" evidence="10">
    <location>
        <begin position="430"/>
        <end position="454"/>
    </location>
</feature>